<accession>X0Y1M6</accession>
<proteinExistence type="predicted"/>
<feature type="non-terminal residue" evidence="2">
    <location>
        <position position="118"/>
    </location>
</feature>
<evidence type="ECO:0000313" key="2">
    <source>
        <dbReference type="EMBL" id="GAG49585.1"/>
    </source>
</evidence>
<evidence type="ECO:0000256" key="1">
    <source>
        <dbReference type="SAM" id="MobiDB-lite"/>
    </source>
</evidence>
<feature type="region of interest" description="Disordered" evidence="1">
    <location>
        <begin position="49"/>
        <end position="74"/>
    </location>
</feature>
<sequence length="118" mass="12895">MIDRFVMAIAASGICALLAAPLALCESEADGPPSFDKYKVITERNIFLRERPRPAQASSVRRPPPPPPESPFTLTGVIRQGDEYIAFVEEAKRNVTSRVRVGESIADGRVSRITLDGI</sequence>
<organism evidence="2">
    <name type="scientific">marine sediment metagenome</name>
    <dbReference type="NCBI Taxonomy" id="412755"/>
    <lineage>
        <taxon>unclassified sequences</taxon>
        <taxon>metagenomes</taxon>
        <taxon>ecological metagenomes</taxon>
    </lineage>
</organism>
<dbReference type="EMBL" id="BARS01057221">
    <property type="protein sequence ID" value="GAG49585.1"/>
    <property type="molecule type" value="Genomic_DNA"/>
</dbReference>
<dbReference type="AlphaFoldDB" id="X0Y1M6"/>
<protein>
    <submittedName>
        <fullName evidence="2">Uncharacterized protein</fullName>
    </submittedName>
</protein>
<reference evidence="2" key="1">
    <citation type="journal article" date="2014" name="Front. Microbiol.">
        <title>High frequency of phylogenetically diverse reductive dehalogenase-homologous genes in deep subseafloor sedimentary metagenomes.</title>
        <authorList>
            <person name="Kawai M."/>
            <person name="Futagami T."/>
            <person name="Toyoda A."/>
            <person name="Takaki Y."/>
            <person name="Nishi S."/>
            <person name="Hori S."/>
            <person name="Arai W."/>
            <person name="Tsubouchi T."/>
            <person name="Morono Y."/>
            <person name="Uchiyama I."/>
            <person name="Ito T."/>
            <person name="Fujiyama A."/>
            <person name="Inagaki F."/>
            <person name="Takami H."/>
        </authorList>
    </citation>
    <scope>NUCLEOTIDE SEQUENCE</scope>
    <source>
        <strain evidence="2">Expedition CK06-06</strain>
    </source>
</reference>
<name>X0Y1M6_9ZZZZ</name>
<gene>
    <name evidence="2" type="ORF">S01H1_83983</name>
</gene>
<comment type="caution">
    <text evidence="2">The sequence shown here is derived from an EMBL/GenBank/DDBJ whole genome shotgun (WGS) entry which is preliminary data.</text>
</comment>